<dbReference type="Pfam" id="PF01266">
    <property type="entry name" value="DAO"/>
    <property type="match status" value="1"/>
</dbReference>
<name>A0A510X7N7_9GAMM</name>
<dbReference type="GO" id="GO:0016491">
    <property type="term" value="F:oxidoreductase activity"/>
    <property type="evidence" value="ECO:0007669"/>
    <property type="project" value="UniProtKB-KW"/>
</dbReference>
<evidence type="ECO:0000313" key="4">
    <source>
        <dbReference type="Proteomes" id="UP000321275"/>
    </source>
</evidence>
<dbReference type="Gene3D" id="3.50.50.60">
    <property type="entry name" value="FAD/NAD(P)-binding domain"/>
    <property type="match status" value="1"/>
</dbReference>
<dbReference type="GO" id="GO:0005737">
    <property type="term" value="C:cytoplasm"/>
    <property type="evidence" value="ECO:0007669"/>
    <property type="project" value="TreeGrafter"/>
</dbReference>
<dbReference type="OrthoDB" id="311718at2"/>
<dbReference type="PANTHER" id="PTHR13847:SF285">
    <property type="entry name" value="FAD DEPENDENT OXIDOREDUCTASE DOMAIN-CONTAINING PROTEIN"/>
    <property type="match status" value="1"/>
</dbReference>
<organism evidence="3 4">
    <name type="scientific">Bisbaumannia pacifica</name>
    <dbReference type="NCBI Taxonomy" id="77098"/>
    <lineage>
        <taxon>Bacteria</taxon>
        <taxon>Pseudomonadati</taxon>
        <taxon>Pseudomonadota</taxon>
        <taxon>Gammaproteobacteria</taxon>
        <taxon>Oceanospirillales</taxon>
        <taxon>Halomonadaceae</taxon>
        <taxon>Bisbaumannia</taxon>
    </lineage>
</organism>
<dbReference type="EMBL" id="BJUK01000008">
    <property type="protein sequence ID" value="GEK46747.1"/>
    <property type="molecule type" value="Genomic_DNA"/>
</dbReference>
<sequence length="465" mass="50275">MRPFWLNQALETMPEPPAPPLDRELRVDVCIVGGGYTGLWTALELRRQAPCLSVALIEADICGAGASGRNGGCVLGWASKYPTLQRLFGDAEALRLVAESERCAAEIGDFCREHGIDAEFRHDGTLFTATNRAQQAAIAPLMDGLAERGIGSFAALEAAEVQRRSGSSCHRQGWFSPRAATVQPAKLVRGLRRVAREQGVELFEGTPLRALERGRPARVITPGGRIVAERVVLATNAWMARLFPEFRRTIAIVSSDMVITEPAPEALAATGLADGVSVLDSRTFVHYYRSTPAGRLMLGKGGNTFAFGGHVHDLFDRPSRYREPLSRRLAAFFPSLAGVPLAASWTGPSDRSVTGLPFFGALPGHANIVYGLGYSGNGVGPTRMGAKLLSALVLGQDNAWSRSPLARGPLGRFPPEPARYLGSLMVRNAIRRKERAEDRERRPRPWDDWLAGFAAAAGKSDKLAS</sequence>
<evidence type="ECO:0000256" key="1">
    <source>
        <dbReference type="ARBA" id="ARBA00023002"/>
    </source>
</evidence>
<evidence type="ECO:0000259" key="2">
    <source>
        <dbReference type="Pfam" id="PF01266"/>
    </source>
</evidence>
<dbReference type="InterPro" id="IPR006076">
    <property type="entry name" value="FAD-dep_OxRdtase"/>
</dbReference>
<dbReference type="Gene3D" id="3.30.9.10">
    <property type="entry name" value="D-Amino Acid Oxidase, subunit A, domain 2"/>
    <property type="match status" value="1"/>
</dbReference>
<dbReference type="InterPro" id="IPR017715">
    <property type="entry name" value="NH2-phosphonate_OxRdtase"/>
</dbReference>
<accession>A0A510X7N7</accession>
<dbReference type="PANTHER" id="PTHR13847">
    <property type="entry name" value="SARCOSINE DEHYDROGENASE-RELATED"/>
    <property type="match status" value="1"/>
</dbReference>
<protein>
    <recommendedName>
        <fullName evidence="2">FAD dependent oxidoreductase domain-containing protein</fullName>
    </recommendedName>
</protein>
<dbReference type="InterPro" id="IPR036188">
    <property type="entry name" value="FAD/NAD-bd_sf"/>
</dbReference>
<keyword evidence="4" id="KW-1185">Reference proteome</keyword>
<reference evidence="3 4" key="1">
    <citation type="submission" date="2019-07" db="EMBL/GenBank/DDBJ databases">
        <title>Whole genome shotgun sequence of Halomonas pacifica NBRC 102220.</title>
        <authorList>
            <person name="Hosoyama A."/>
            <person name="Uohara A."/>
            <person name="Ohji S."/>
            <person name="Ichikawa N."/>
        </authorList>
    </citation>
    <scope>NUCLEOTIDE SEQUENCE [LARGE SCALE GENOMIC DNA]</scope>
    <source>
        <strain evidence="3 4">NBRC 102220</strain>
    </source>
</reference>
<dbReference type="SUPFAM" id="SSF51905">
    <property type="entry name" value="FAD/NAD(P)-binding domain"/>
    <property type="match status" value="1"/>
</dbReference>
<gene>
    <name evidence="3" type="ORF">HPA02_10300</name>
</gene>
<proteinExistence type="predicted"/>
<dbReference type="RefSeq" id="WP_146802022.1">
    <property type="nucleotide sequence ID" value="NZ_BJUK01000008.1"/>
</dbReference>
<feature type="domain" description="FAD dependent oxidoreductase" evidence="2">
    <location>
        <begin position="28"/>
        <end position="391"/>
    </location>
</feature>
<evidence type="ECO:0000313" key="3">
    <source>
        <dbReference type="EMBL" id="GEK46747.1"/>
    </source>
</evidence>
<dbReference type="Proteomes" id="UP000321275">
    <property type="component" value="Unassembled WGS sequence"/>
</dbReference>
<dbReference type="AlphaFoldDB" id="A0A510X7N7"/>
<keyword evidence="1" id="KW-0560">Oxidoreductase</keyword>
<comment type="caution">
    <text evidence="3">The sequence shown here is derived from an EMBL/GenBank/DDBJ whole genome shotgun (WGS) entry which is preliminary data.</text>
</comment>
<dbReference type="NCBIfam" id="TIGR03329">
    <property type="entry name" value="Phn_aa_oxid"/>
    <property type="match status" value="1"/>
</dbReference>